<sequence length="298" mass="32472">MIASRQQAGSTADEKRWLPAGAWVYSGFNSASSHVTASGGDNMRGLWRCTYGTLVANPANNILFRVHQATGRGVLVPNTGFVASGCPLPINGPTHVAHVNQWINQTGHQPSSFLSTSFSFAYALFEVNQWNMFHNCNNTQISAMEVLIFECIPYSAVVVTAPLATFLAGLPRWCDDVKARILSGQLHSTEEVAVALRAAAAANNTPQQEGALVLRSITHSVQMLWTQLPASMVNYDRNTHAAAVNAMACLATMFVWWPKWITSVNPATYLACSQQVRAAFLQELRLEKVLALVAAMHL</sequence>
<dbReference type="AlphaFoldDB" id="A0AAD7KAR0"/>
<comment type="caution">
    <text evidence="1">The sequence shown here is derived from an EMBL/GenBank/DDBJ whole genome shotgun (WGS) entry which is preliminary data.</text>
</comment>
<accession>A0AAD7KAR0</accession>
<dbReference type="EMBL" id="JARJLG010000004">
    <property type="protein sequence ID" value="KAJ7781879.1"/>
    <property type="molecule type" value="Genomic_DNA"/>
</dbReference>
<name>A0AAD7KAR0_9AGAR</name>
<evidence type="ECO:0000313" key="2">
    <source>
        <dbReference type="Proteomes" id="UP001215280"/>
    </source>
</evidence>
<dbReference type="Proteomes" id="UP001215280">
    <property type="component" value="Unassembled WGS sequence"/>
</dbReference>
<proteinExistence type="predicted"/>
<keyword evidence="2" id="KW-1185">Reference proteome</keyword>
<organism evidence="1 2">
    <name type="scientific">Mycena maculata</name>
    <dbReference type="NCBI Taxonomy" id="230809"/>
    <lineage>
        <taxon>Eukaryota</taxon>
        <taxon>Fungi</taxon>
        <taxon>Dikarya</taxon>
        <taxon>Basidiomycota</taxon>
        <taxon>Agaricomycotina</taxon>
        <taxon>Agaricomycetes</taxon>
        <taxon>Agaricomycetidae</taxon>
        <taxon>Agaricales</taxon>
        <taxon>Marasmiineae</taxon>
        <taxon>Mycenaceae</taxon>
        <taxon>Mycena</taxon>
    </lineage>
</organism>
<protein>
    <submittedName>
        <fullName evidence="1">Uncharacterized protein</fullName>
    </submittedName>
</protein>
<evidence type="ECO:0000313" key="1">
    <source>
        <dbReference type="EMBL" id="KAJ7781879.1"/>
    </source>
</evidence>
<reference evidence="1" key="1">
    <citation type="submission" date="2023-03" db="EMBL/GenBank/DDBJ databases">
        <title>Massive genome expansion in bonnet fungi (Mycena s.s.) driven by repeated elements and novel gene families across ecological guilds.</title>
        <authorList>
            <consortium name="Lawrence Berkeley National Laboratory"/>
            <person name="Harder C.B."/>
            <person name="Miyauchi S."/>
            <person name="Viragh M."/>
            <person name="Kuo A."/>
            <person name="Thoen E."/>
            <person name="Andreopoulos B."/>
            <person name="Lu D."/>
            <person name="Skrede I."/>
            <person name="Drula E."/>
            <person name="Henrissat B."/>
            <person name="Morin E."/>
            <person name="Kohler A."/>
            <person name="Barry K."/>
            <person name="LaButti K."/>
            <person name="Morin E."/>
            <person name="Salamov A."/>
            <person name="Lipzen A."/>
            <person name="Mereny Z."/>
            <person name="Hegedus B."/>
            <person name="Baldrian P."/>
            <person name="Stursova M."/>
            <person name="Weitz H."/>
            <person name="Taylor A."/>
            <person name="Grigoriev I.V."/>
            <person name="Nagy L.G."/>
            <person name="Martin F."/>
            <person name="Kauserud H."/>
        </authorList>
    </citation>
    <scope>NUCLEOTIDE SEQUENCE</scope>
    <source>
        <strain evidence="1">CBHHK188m</strain>
    </source>
</reference>
<gene>
    <name evidence="1" type="ORF">DFH07DRAFT_764887</name>
</gene>